<proteinExistence type="inferred from homology"/>
<dbReference type="GO" id="GO:0006974">
    <property type="term" value="P:DNA damage response"/>
    <property type="evidence" value="ECO:0007669"/>
    <property type="project" value="TreeGrafter"/>
</dbReference>
<evidence type="ECO:0000256" key="2">
    <source>
        <dbReference type="ARBA" id="ARBA00001936"/>
    </source>
</evidence>
<dbReference type="Gene3D" id="3.40.50.10880">
    <property type="entry name" value="Uncharacterised protein PF01937, DUF89, domain 3"/>
    <property type="match status" value="1"/>
</dbReference>
<dbReference type="EMBL" id="AL954747">
    <property type="protein sequence ID" value="CAD84227.1"/>
    <property type="molecule type" value="Genomic_DNA"/>
</dbReference>
<evidence type="ECO:0000313" key="9">
    <source>
        <dbReference type="EMBL" id="CAD84227.1"/>
    </source>
</evidence>
<evidence type="ECO:0000256" key="7">
    <source>
        <dbReference type="ARBA" id="ARBA00048809"/>
    </source>
</evidence>
<reference evidence="9 10" key="1">
    <citation type="journal article" date="2003" name="J. Bacteriol.">
        <title>Complete genome sequence of the ammonia-oxidizing bacterium and obligate chemolithoautotroph Nitrosomonas europaea.</title>
        <authorList>
            <person name="Chain P."/>
            <person name="Lamerdin J."/>
            <person name="Larimer F."/>
            <person name="Regala W."/>
            <person name="Land M."/>
            <person name="Hauser L."/>
            <person name="Hooper A."/>
            <person name="Klotz M."/>
            <person name="Norton J."/>
            <person name="Sayavedra-Soto L."/>
            <person name="Arciero D."/>
            <person name="Hommes N."/>
            <person name="Whittaker M."/>
            <person name="Arp D."/>
        </authorList>
    </citation>
    <scope>NUCLEOTIDE SEQUENCE [LARGE SCALE GENOMIC DNA]</scope>
    <source>
        <strain evidence="10">ATCC 19718 / CIP 103999 / KCTC 2705 / NBRC 14298</strain>
    </source>
</reference>
<accession>Q82XF8</accession>
<dbReference type="OrthoDB" id="146189at2"/>
<dbReference type="Pfam" id="PF01937">
    <property type="entry name" value="ARMT1-like_dom"/>
    <property type="match status" value="1"/>
</dbReference>
<dbReference type="GO" id="GO:0046872">
    <property type="term" value="F:metal ion binding"/>
    <property type="evidence" value="ECO:0007669"/>
    <property type="project" value="UniProtKB-KW"/>
</dbReference>
<dbReference type="InterPro" id="IPR036075">
    <property type="entry name" value="ARMT-1-like_metal-bd_sf"/>
</dbReference>
<dbReference type="PANTHER" id="PTHR12260:SF6">
    <property type="entry name" value="DAMAGE-CONTROL PHOSPHATASE ARMT1"/>
    <property type="match status" value="1"/>
</dbReference>
<dbReference type="Gene3D" id="1.20.930.60">
    <property type="match status" value="1"/>
</dbReference>
<evidence type="ECO:0000256" key="6">
    <source>
        <dbReference type="ARBA" id="ARBA00023211"/>
    </source>
</evidence>
<comment type="catalytic activity">
    <reaction evidence="7">
        <text>beta-D-fructose 6-phosphate = dihydroxyacetone + D-glyceraldehyde 3-phosphate</text>
        <dbReference type="Rhea" id="RHEA:28002"/>
        <dbReference type="ChEBI" id="CHEBI:16016"/>
        <dbReference type="ChEBI" id="CHEBI:57634"/>
        <dbReference type="ChEBI" id="CHEBI:59776"/>
    </reaction>
</comment>
<dbReference type="eggNOG" id="COG1578">
    <property type="taxonomic scope" value="Bacteria"/>
</dbReference>
<keyword evidence="5" id="KW-0378">Hydrolase</keyword>
<dbReference type="PANTHER" id="PTHR12260">
    <property type="entry name" value="DAMAGE-CONTROL PHOSPHATASE ARMT1"/>
    <property type="match status" value="1"/>
</dbReference>
<comment type="cofactor">
    <cofactor evidence="2">
        <name>Mn(2+)</name>
        <dbReference type="ChEBI" id="CHEBI:29035"/>
    </cofactor>
</comment>
<dbReference type="PhylomeDB" id="Q82XF8"/>
<name>Q82XF8_NITEU</name>
<keyword evidence="4" id="KW-0479">Metal-binding</keyword>
<keyword evidence="6" id="KW-0464">Manganese</keyword>
<dbReference type="HOGENOM" id="CLU_030117_3_0_4"/>
<dbReference type="SUPFAM" id="SSF111321">
    <property type="entry name" value="AF1104-like"/>
    <property type="match status" value="1"/>
</dbReference>
<organism evidence="9 10">
    <name type="scientific">Nitrosomonas europaea (strain ATCC 19718 / CIP 103999 / KCTC 2705 / NBRC 14298)</name>
    <dbReference type="NCBI Taxonomy" id="228410"/>
    <lineage>
        <taxon>Bacteria</taxon>
        <taxon>Pseudomonadati</taxon>
        <taxon>Pseudomonadota</taxon>
        <taxon>Betaproteobacteria</taxon>
        <taxon>Nitrosomonadales</taxon>
        <taxon>Nitrosomonadaceae</taxon>
        <taxon>Nitrosomonas</taxon>
    </lineage>
</organism>
<dbReference type="AlphaFoldDB" id="Q82XF8"/>
<protein>
    <recommendedName>
        <fullName evidence="8">Damage-control phosphatase ARMT1-like metal-binding domain-containing protein</fullName>
    </recommendedName>
</protein>
<comment type="catalytic activity">
    <reaction evidence="1">
        <text>beta-D-fructose 1-phosphate + H2O = D-fructose + phosphate</text>
        <dbReference type="Rhea" id="RHEA:35603"/>
        <dbReference type="ChEBI" id="CHEBI:15377"/>
        <dbReference type="ChEBI" id="CHEBI:37721"/>
        <dbReference type="ChEBI" id="CHEBI:43474"/>
        <dbReference type="ChEBI" id="CHEBI:138881"/>
    </reaction>
</comment>
<dbReference type="GeneID" id="87103523"/>
<dbReference type="InterPro" id="IPR039763">
    <property type="entry name" value="ARMT1"/>
</dbReference>
<evidence type="ECO:0000256" key="3">
    <source>
        <dbReference type="ARBA" id="ARBA00009519"/>
    </source>
</evidence>
<dbReference type="SMR" id="Q82XF8"/>
<dbReference type="RefSeq" id="WP_011110951.1">
    <property type="nucleotide sequence ID" value="NC_004757.1"/>
</dbReference>
<sequence>MQYHEPVWIPAHLTTGEPDSFAAFTLEERLPAILDNLANHADARTDQALQQLAVEIREGEITPLPPVILGLFDQVIKPYTGRRWTDMPFLTVELYFYARILLAFGHTATTLVDPFHPIKNTVSLQAIESLTTMTGYCDSDCDITGLLRWSMTGNTADLSQQVVTDAGQISLLVDESYVAGGLFDSGLNRIDFVFDNAGMDVLTDLLLILRISRHCSRIVAHVRPWPMFVSDVTMTDMKYLIRKLVTSSIPAAKKLGEDITQLLHQNRLIFRSSSALGLPVCFCEEEALTRETFENTELVIFKGDLNYRYFVGDRRWPHTMEKRYFFERFSQPAICLRTLKSEVLVGLPADIATRTLHLQPDWLTSGRYGIIQVFAH</sequence>
<dbReference type="InterPro" id="IPR002791">
    <property type="entry name" value="ARMT1-like_metal-bd"/>
</dbReference>
<dbReference type="Proteomes" id="UP000001416">
    <property type="component" value="Chromosome"/>
</dbReference>
<comment type="similarity">
    <text evidence="3">Belongs to the damage-control phosphatase family. Sugar phosphate phosphatase III subfamily.</text>
</comment>
<evidence type="ECO:0000313" key="10">
    <source>
        <dbReference type="Proteomes" id="UP000001416"/>
    </source>
</evidence>
<evidence type="ECO:0000256" key="4">
    <source>
        <dbReference type="ARBA" id="ARBA00022723"/>
    </source>
</evidence>
<gene>
    <name evidence="9" type="ordered locus">NE0316</name>
</gene>
<dbReference type="STRING" id="228410.NE0316"/>
<evidence type="ECO:0000259" key="8">
    <source>
        <dbReference type="Pfam" id="PF01937"/>
    </source>
</evidence>
<dbReference type="GO" id="GO:0016791">
    <property type="term" value="F:phosphatase activity"/>
    <property type="evidence" value="ECO:0007669"/>
    <property type="project" value="TreeGrafter"/>
</dbReference>
<evidence type="ECO:0000256" key="5">
    <source>
        <dbReference type="ARBA" id="ARBA00022801"/>
    </source>
</evidence>
<evidence type="ECO:0000256" key="1">
    <source>
        <dbReference type="ARBA" id="ARBA00001326"/>
    </source>
</evidence>
<keyword evidence="10" id="KW-1185">Reference proteome</keyword>
<feature type="domain" description="Damage-control phosphatase ARMT1-like metal-binding" evidence="8">
    <location>
        <begin position="25"/>
        <end position="348"/>
    </location>
</feature>
<dbReference type="KEGG" id="neu:NE0316"/>